<keyword evidence="1" id="KW-0812">Transmembrane</keyword>
<evidence type="ECO:0000313" key="3">
    <source>
        <dbReference type="Proteomes" id="UP001085076"/>
    </source>
</evidence>
<keyword evidence="1" id="KW-0472">Membrane</keyword>
<evidence type="ECO:0000313" key="2">
    <source>
        <dbReference type="EMBL" id="KAJ0985778.1"/>
    </source>
</evidence>
<sequence length="429" mass="48885">MPHFQGEEEINNGEARAPPVAFLVRSAVRMSRARWFSFLRGVFRYQNGPRSDLMSNPFNSMSWILFEFIVLMVQMLVITFVMVISRHEKPVWPLRIWIAGYNLGNLLSMPLLYCRYRCSSVVVSRGSDAAASNIEQQRRNNNGDESRSSSHVMVMMNKSRTFLELFFAIWFVMGNVWIFDTRYRSFAEAPRLHGLCIALLAWNAIGYSFPFLLFLLLCCFVPLLSRVVGFNMNSASEGRGASDDQISQLPQWKYKDIVDVELANIHHHHQNTECCICLAKYSDKEEVEVNIANINQAKEGGEGTTVSHSYIVEPMSDHELPVEGGEDNDGSQGMDVGRVDFVAEENEEDEDLTEDPDFRESDEEVEDVKEDLFFSAPNSDAYESELRAWMGRELDGTDHGISDQDSEYDNPEILRSLCEIQMASLLVSK</sequence>
<dbReference type="Proteomes" id="UP001085076">
    <property type="component" value="Miscellaneous, Linkage group lg01"/>
</dbReference>
<feature type="transmembrane region" description="Helical" evidence="1">
    <location>
        <begin position="63"/>
        <end position="84"/>
    </location>
</feature>
<dbReference type="OrthoDB" id="8062037at2759"/>
<reference evidence="2" key="1">
    <citation type="submission" date="2021-03" db="EMBL/GenBank/DDBJ databases">
        <authorList>
            <person name="Li Z."/>
            <person name="Yang C."/>
        </authorList>
    </citation>
    <scope>NUCLEOTIDE SEQUENCE</scope>
    <source>
        <strain evidence="2">Dzin_1.0</strain>
        <tissue evidence="2">Leaf</tissue>
    </source>
</reference>
<protein>
    <recommendedName>
        <fullName evidence="4">RING/U-box superfamily protein</fullName>
    </recommendedName>
</protein>
<dbReference type="AlphaFoldDB" id="A0A9D5D7U7"/>
<feature type="transmembrane region" description="Helical" evidence="1">
    <location>
        <begin position="96"/>
        <end position="116"/>
    </location>
</feature>
<evidence type="ECO:0008006" key="4">
    <source>
        <dbReference type="Google" id="ProtNLM"/>
    </source>
</evidence>
<dbReference type="EMBL" id="JAGGNH010000001">
    <property type="protein sequence ID" value="KAJ0985778.1"/>
    <property type="molecule type" value="Genomic_DNA"/>
</dbReference>
<keyword evidence="3" id="KW-1185">Reference proteome</keyword>
<feature type="transmembrane region" description="Helical" evidence="1">
    <location>
        <begin position="199"/>
        <end position="224"/>
    </location>
</feature>
<organism evidence="2 3">
    <name type="scientific">Dioscorea zingiberensis</name>
    <dbReference type="NCBI Taxonomy" id="325984"/>
    <lineage>
        <taxon>Eukaryota</taxon>
        <taxon>Viridiplantae</taxon>
        <taxon>Streptophyta</taxon>
        <taxon>Embryophyta</taxon>
        <taxon>Tracheophyta</taxon>
        <taxon>Spermatophyta</taxon>
        <taxon>Magnoliopsida</taxon>
        <taxon>Liliopsida</taxon>
        <taxon>Dioscoreales</taxon>
        <taxon>Dioscoreaceae</taxon>
        <taxon>Dioscorea</taxon>
    </lineage>
</organism>
<evidence type="ECO:0000256" key="1">
    <source>
        <dbReference type="SAM" id="Phobius"/>
    </source>
</evidence>
<accession>A0A9D5D7U7</accession>
<name>A0A9D5D7U7_9LILI</name>
<dbReference type="PANTHER" id="PTHR46225:SF1">
    <property type="entry name" value="RING_U-BOX SUPERFAMILY PROTEIN"/>
    <property type="match status" value="1"/>
</dbReference>
<feature type="transmembrane region" description="Helical" evidence="1">
    <location>
        <begin position="161"/>
        <end position="179"/>
    </location>
</feature>
<proteinExistence type="predicted"/>
<reference evidence="2" key="2">
    <citation type="journal article" date="2022" name="Hortic Res">
        <title>The genome of Dioscorea zingiberensis sheds light on the biosynthesis, origin and evolution of the medicinally important diosgenin saponins.</title>
        <authorList>
            <person name="Li Y."/>
            <person name="Tan C."/>
            <person name="Li Z."/>
            <person name="Guo J."/>
            <person name="Li S."/>
            <person name="Chen X."/>
            <person name="Wang C."/>
            <person name="Dai X."/>
            <person name="Yang H."/>
            <person name="Song W."/>
            <person name="Hou L."/>
            <person name="Xu J."/>
            <person name="Tong Z."/>
            <person name="Xu A."/>
            <person name="Yuan X."/>
            <person name="Wang W."/>
            <person name="Yang Q."/>
            <person name="Chen L."/>
            <person name="Sun Z."/>
            <person name="Wang K."/>
            <person name="Pan B."/>
            <person name="Chen J."/>
            <person name="Bao Y."/>
            <person name="Liu F."/>
            <person name="Qi X."/>
            <person name="Gang D.R."/>
            <person name="Wen J."/>
            <person name="Li J."/>
        </authorList>
    </citation>
    <scope>NUCLEOTIDE SEQUENCE</scope>
    <source>
        <strain evidence="2">Dzin_1.0</strain>
    </source>
</reference>
<keyword evidence="1" id="KW-1133">Transmembrane helix</keyword>
<gene>
    <name evidence="2" type="ORF">J5N97_004134</name>
</gene>
<comment type="caution">
    <text evidence="2">The sequence shown here is derived from an EMBL/GenBank/DDBJ whole genome shotgun (WGS) entry which is preliminary data.</text>
</comment>
<dbReference type="PANTHER" id="PTHR46225">
    <property type="entry name" value="C3H4 TYPE ZINC FINGER PROTEIN"/>
    <property type="match status" value="1"/>
</dbReference>